<dbReference type="PRINTS" id="PR00463">
    <property type="entry name" value="EP450I"/>
</dbReference>
<dbReference type="Gene3D" id="1.10.630.10">
    <property type="entry name" value="Cytochrome P450"/>
    <property type="match status" value="1"/>
</dbReference>
<protein>
    <submittedName>
        <fullName evidence="8">Cytochrome P450</fullName>
    </submittedName>
</protein>
<dbReference type="Pfam" id="PF00067">
    <property type="entry name" value="p450"/>
    <property type="match status" value="1"/>
</dbReference>
<proteinExistence type="inferred from homology"/>
<evidence type="ECO:0000313" key="9">
    <source>
        <dbReference type="Proteomes" id="UP001596997"/>
    </source>
</evidence>
<evidence type="ECO:0000256" key="6">
    <source>
        <dbReference type="ARBA" id="ARBA00023033"/>
    </source>
</evidence>
<dbReference type="EMBL" id="JBHTJM010000002">
    <property type="protein sequence ID" value="MFD0962870.1"/>
    <property type="molecule type" value="Genomic_DNA"/>
</dbReference>
<dbReference type="InterPro" id="IPR002401">
    <property type="entry name" value="Cyt_P450_E_grp-I"/>
</dbReference>
<dbReference type="PANTHER" id="PTHR24291:SF50">
    <property type="entry name" value="BIFUNCTIONAL ALBAFLAVENONE MONOOXYGENASE_TERPENE SYNTHASE"/>
    <property type="match status" value="1"/>
</dbReference>
<organism evidence="8 9">
    <name type="scientific">Pseudofulvibacter geojedonensis</name>
    <dbReference type="NCBI Taxonomy" id="1123758"/>
    <lineage>
        <taxon>Bacteria</taxon>
        <taxon>Pseudomonadati</taxon>
        <taxon>Bacteroidota</taxon>
        <taxon>Flavobacteriia</taxon>
        <taxon>Flavobacteriales</taxon>
        <taxon>Flavobacteriaceae</taxon>
        <taxon>Pseudofulvibacter</taxon>
    </lineage>
</organism>
<dbReference type="PRINTS" id="PR00385">
    <property type="entry name" value="P450"/>
</dbReference>
<evidence type="ECO:0000256" key="2">
    <source>
        <dbReference type="ARBA" id="ARBA00022617"/>
    </source>
</evidence>
<evidence type="ECO:0000256" key="5">
    <source>
        <dbReference type="ARBA" id="ARBA00023004"/>
    </source>
</evidence>
<keyword evidence="2 7" id="KW-0349">Heme</keyword>
<name>A0ABW3I033_9FLAO</name>
<comment type="similarity">
    <text evidence="1 7">Belongs to the cytochrome P450 family.</text>
</comment>
<dbReference type="SUPFAM" id="SSF48264">
    <property type="entry name" value="Cytochrome P450"/>
    <property type="match status" value="1"/>
</dbReference>
<accession>A0ABW3I033</accession>
<dbReference type="InterPro" id="IPR050196">
    <property type="entry name" value="Cytochrome_P450_Monoox"/>
</dbReference>
<gene>
    <name evidence="8" type="ORF">ACFQ1O_02505</name>
</gene>
<dbReference type="PROSITE" id="PS00086">
    <property type="entry name" value="CYTOCHROME_P450"/>
    <property type="match status" value="1"/>
</dbReference>
<evidence type="ECO:0000256" key="3">
    <source>
        <dbReference type="ARBA" id="ARBA00022723"/>
    </source>
</evidence>
<evidence type="ECO:0000256" key="4">
    <source>
        <dbReference type="ARBA" id="ARBA00023002"/>
    </source>
</evidence>
<keyword evidence="9" id="KW-1185">Reference proteome</keyword>
<dbReference type="PANTHER" id="PTHR24291">
    <property type="entry name" value="CYTOCHROME P450 FAMILY 4"/>
    <property type="match status" value="1"/>
</dbReference>
<keyword evidence="3 7" id="KW-0479">Metal-binding</keyword>
<dbReference type="InterPro" id="IPR001128">
    <property type="entry name" value="Cyt_P450"/>
</dbReference>
<dbReference type="RefSeq" id="WP_377712968.1">
    <property type="nucleotide sequence ID" value="NZ_JBHTJM010000002.1"/>
</dbReference>
<dbReference type="InterPro" id="IPR036396">
    <property type="entry name" value="Cyt_P450_sf"/>
</dbReference>
<keyword evidence="6 7" id="KW-0503">Monooxygenase</keyword>
<keyword evidence="5 7" id="KW-0408">Iron</keyword>
<reference evidence="9" key="1">
    <citation type="journal article" date="2019" name="Int. J. Syst. Evol. Microbiol.">
        <title>The Global Catalogue of Microorganisms (GCM) 10K type strain sequencing project: providing services to taxonomists for standard genome sequencing and annotation.</title>
        <authorList>
            <consortium name="The Broad Institute Genomics Platform"/>
            <consortium name="The Broad Institute Genome Sequencing Center for Infectious Disease"/>
            <person name="Wu L."/>
            <person name="Ma J."/>
        </authorList>
    </citation>
    <scope>NUCLEOTIDE SEQUENCE [LARGE SCALE GENOMIC DNA]</scope>
    <source>
        <strain evidence="9">CCUG 62114</strain>
    </source>
</reference>
<keyword evidence="4 7" id="KW-0560">Oxidoreductase</keyword>
<dbReference type="InterPro" id="IPR017972">
    <property type="entry name" value="Cyt_P450_CS"/>
</dbReference>
<comment type="caution">
    <text evidence="8">The sequence shown here is derived from an EMBL/GenBank/DDBJ whole genome shotgun (WGS) entry which is preliminary data.</text>
</comment>
<dbReference type="Proteomes" id="UP001596997">
    <property type="component" value="Unassembled WGS sequence"/>
</dbReference>
<sequence>MSEILKIKDLPSPKGQFILGHLNDFKADNKHQVLEDWVKECGELFKIHFVGKEFIVSANHDMNNQILKLRPEKFRRFYKLNEIMEEMGIVGVFNTEGEDWKRHRKPSSEALNLRKVNGFYPIIANKTEILLEKWKSLALKNQCINVQQELMKYTVDITTTIAFGYNLDTINDKSDSLQQHLERIFPMINERITAPIPIWRFYKRNKDKELESSLKTIEALVLEFIQKAKDRLTTNPALRENPSNFLEALLVEKENASHFSDKEIYGNVFTILLAGEDTTSNSISWVLYYLAQHPEMVNKIREEAIATFDNNSIPQNHQDLKKLKYTNAVIQETLRLKPVTPNLYMQANEELIINNFLIPKDTTIMLQNKVAHTQEKHFYKPNTFLPERWLASNKCPISANHSPEVIKTFGAGSRFCPGKNLAMHEMLTAISSICKEFDFTLGVHKNDVTEKFSFTMFPENLLIKFSSISSK</sequence>
<evidence type="ECO:0000256" key="7">
    <source>
        <dbReference type="RuleBase" id="RU000461"/>
    </source>
</evidence>
<evidence type="ECO:0000313" key="8">
    <source>
        <dbReference type="EMBL" id="MFD0962870.1"/>
    </source>
</evidence>
<evidence type="ECO:0000256" key="1">
    <source>
        <dbReference type="ARBA" id="ARBA00010617"/>
    </source>
</evidence>